<dbReference type="Proteomes" id="UP000008212">
    <property type="component" value="Chromosome"/>
</dbReference>
<dbReference type="PaxDb" id="243275-TDE_0179"/>
<organism evidence="1 2">
    <name type="scientific">Treponema denticola (strain ATCC 35405 / DSM 14222 / CIP 103919 / JCM 8153 / KCTC 15104)</name>
    <dbReference type="NCBI Taxonomy" id="243275"/>
    <lineage>
        <taxon>Bacteria</taxon>
        <taxon>Pseudomonadati</taxon>
        <taxon>Spirochaetota</taxon>
        <taxon>Spirochaetia</taxon>
        <taxon>Spirochaetales</taxon>
        <taxon>Treponemataceae</taxon>
        <taxon>Treponema</taxon>
    </lineage>
</organism>
<protein>
    <submittedName>
        <fullName evidence="1">Uncharacterized protein</fullName>
    </submittedName>
</protein>
<sequence>MREGMVYFITMIEKTSIAITSLLAKKVQKVFQKYLA</sequence>
<dbReference type="HOGENOM" id="CLU_3359075_0_0_12"/>
<dbReference type="STRING" id="243275.TDE_0179"/>
<dbReference type="EMBL" id="AE017226">
    <property type="protein sequence ID" value="AAS10676.1"/>
    <property type="molecule type" value="Genomic_DNA"/>
</dbReference>
<dbReference type="KEGG" id="tde:TDE_0179"/>
<gene>
    <name evidence="1" type="ordered locus">TDE_0179</name>
</gene>
<evidence type="ECO:0000313" key="1">
    <source>
        <dbReference type="EMBL" id="AAS10676.1"/>
    </source>
</evidence>
<proteinExistence type="predicted"/>
<keyword evidence="2" id="KW-1185">Reference proteome</keyword>
<name>Q73RB2_TREDE</name>
<accession>Q73RB2</accession>
<evidence type="ECO:0000313" key="2">
    <source>
        <dbReference type="Proteomes" id="UP000008212"/>
    </source>
</evidence>
<dbReference type="AlphaFoldDB" id="Q73RB2"/>
<reference evidence="1 2" key="1">
    <citation type="journal article" date="2004" name="Proc. Natl. Acad. Sci. U.S.A.">
        <title>Comparison of the genome of the oral pathogen Treponema denticola with other spirochete genomes.</title>
        <authorList>
            <person name="Seshadri R."/>
            <person name="Myers G.S."/>
            <person name="Tettelin H."/>
            <person name="Eisen J.A."/>
            <person name="Heidelberg J.F."/>
            <person name="Dodson R.J."/>
            <person name="Davidsen T.M."/>
            <person name="DeBoy R.T."/>
            <person name="Fouts D.E."/>
            <person name="Haft D.H."/>
            <person name="Selengut J."/>
            <person name="Ren Q."/>
            <person name="Brinkac L.M."/>
            <person name="Madupu R."/>
            <person name="Kolonay J."/>
            <person name="Durkin S.A."/>
            <person name="Daugherty S.C."/>
            <person name="Shetty J."/>
            <person name="Shvartsbeyn A."/>
            <person name="Gebregeorgis E."/>
            <person name="Geer K."/>
            <person name="Tsegaye G."/>
            <person name="Malek J."/>
            <person name="Ayodeji B."/>
            <person name="Shatsman S."/>
            <person name="McLeod M.P."/>
            <person name="Smajs D."/>
            <person name="Howell J.K."/>
            <person name="Pal S."/>
            <person name="Amin A."/>
            <person name="Vashisth P."/>
            <person name="McNeill T.Z."/>
            <person name="Xiang Q."/>
            <person name="Sodergren E."/>
            <person name="Baca E."/>
            <person name="Weinstock G.M."/>
            <person name="Norris S.J."/>
            <person name="Fraser C.M."/>
            <person name="Paulsen I.T."/>
        </authorList>
    </citation>
    <scope>NUCLEOTIDE SEQUENCE [LARGE SCALE GENOMIC DNA]</scope>
    <source>
        <strain evidence="2">ATCC 35405 / DSM 14222 / CIP 103919 / JCM 8153 / KCTC 15104</strain>
    </source>
</reference>